<protein>
    <submittedName>
        <fullName evidence="1">Uncharacterized protein</fullName>
    </submittedName>
</protein>
<proteinExistence type="predicted"/>
<organism evidence="1 2">
    <name type="scientific">Aquimarina mytili</name>
    <dbReference type="NCBI Taxonomy" id="874423"/>
    <lineage>
        <taxon>Bacteria</taxon>
        <taxon>Pseudomonadati</taxon>
        <taxon>Bacteroidota</taxon>
        <taxon>Flavobacteriia</taxon>
        <taxon>Flavobacteriales</taxon>
        <taxon>Flavobacteriaceae</taxon>
        <taxon>Aquimarina</taxon>
    </lineage>
</organism>
<evidence type="ECO:0000313" key="1">
    <source>
        <dbReference type="EMBL" id="MBL0684755.1"/>
    </source>
</evidence>
<keyword evidence="2" id="KW-1185">Reference proteome</keyword>
<evidence type="ECO:0000313" key="2">
    <source>
        <dbReference type="Proteomes" id="UP000651057"/>
    </source>
</evidence>
<dbReference type="Proteomes" id="UP000651057">
    <property type="component" value="Unassembled WGS sequence"/>
</dbReference>
<gene>
    <name evidence="1" type="ORF">JJQ60_14585</name>
</gene>
<dbReference type="AlphaFoldDB" id="A0A937A4G5"/>
<accession>A0A937A4G5</accession>
<comment type="caution">
    <text evidence="1">The sequence shown here is derived from an EMBL/GenBank/DDBJ whole genome shotgun (WGS) entry which is preliminary data.</text>
</comment>
<dbReference type="RefSeq" id="WP_201921640.1">
    <property type="nucleotide sequence ID" value="NZ_BAABAX010000014.1"/>
</dbReference>
<reference evidence="1" key="1">
    <citation type="submission" date="2021-01" db="EMBL/GenBank/DDBJ databases">
        <authorList>
            <person name="Zhong Y.L."/>
        </authorList>
    </citation>
    <scope>NUCLEOTIDE SEQUENCE</scope>
    <source>
        <strain evidence="1">KCTC 23302</strain>
    </source>
</reference>
<dbReference type="EMBL" id="JAERQJ010000006">
    <property type="protein sequence ID" value="MBL0684755.1"/>
    <property type="molecule type" value="Genomic_DNA"/>
</dbReference>
<sequence length="92" mass="10858">MVTFVRFRIADEHILRFVACVKNAIKRVFSSSEEVTCELFQCKFEQENFILSIKCKEGIANKNTISVLMKLFLSQIEEFKTDILEIRDYQEI</sequence>
<name>A0A937A4G5_9FLAO</name>